<feature type="transmembrane region" description="Helical" evidence="1">
    <location>
        <begin position="6"/>
        <end position="26"/>
    </location>
</feature>
<name>A0A645BS84_9ZZZZ</name>
<keyword evidence="1" id="KW-1133">Transmembrane helix</keyword>
<accession>A0A645BS84</accession>
<comment type="caution">
    <text evidence="2">The sequence shown here is derived from an EMBL/GenBank/DDBJ whole genome shotgun (WGS) entry which is preliminary data.</text>
</comment>
<proteinExistence type="predicted"/>
<dbReference type="AlphaFoldDB" id="A0A645BS84"/>
<reference evidence="2" key="1">
    <citation type="submission" date="2019-08" db="EMBL/GenBank/DDBJ databases">
        <authorList>
            <person name="Kucharzyk K."/>
            <person name="Murdoch R.W."/>
            <person name="Higgins S."/>
            <person name="Loffler F."/>
        </authorList>
    </citation>
    <scope>NUCLEOTIDE SEQUENCE</scope>
</reference>
<dbReference type="EMBL" id="VSSQ01022141">
    <property type="protein sequence ID" value="MPM68236.1"/>
    <property type="molecule type" value="Genomic_DNA"/>
</dbReference>
<evidence type="ECO:0000313" key="2">
    <source>
        <dbReference type="EMBL" id="MPM68236.1"/>
    </source>
</evidence>
<organism evidence="2">
    <name type="scientific">bioreactor metagenome</name>
    <dbReference type="NCBI Taxonomy" id="1076179"/>
    <lineage>
        <taxon>unclassified sequences</taxon>
        <taxon>metagenomes</taxon>
        <taxon>ecological metagenomes</taxon>
    </lineage>
</organism>
<evidence type="ECO:0000256" key="1">
    <source>
        <dbReference type="SAM" id="Phobius"/>
    </source>
</evidence>
<gene>
    <name evidence="2" type="ORF">SDC9_115167</name>
</gene>
<sequence>MFTTITIIVAIVLFFNICLIPFQKIFEGVFTERQDEIFSIINQLN</sequence>
<keyword evidence="1" id="KW-0812">Transmembrane</keyword>
<keyword evidence="1" id="KW-0472">Membrane</keyword>
<protein>
    <submittedName>
        <fullName evidence="2">Uncharacterized protein</fullName>
    </submittedName>
</protein>